<feature type="transmembrane region" description="Helical" evidence="1">
    <location>
        <begin position="250"/>
        <end position="268"/>
    </location>
</feature>
<feature type="transmembrane region" description="Helical" evidence="1">
    <location>
        <begin position="274"/>
        <end position="291"/>
    </location>
</feature>
<feature type="transmembrane region" description="Helical" evidence="1">
    <location>
        <begin position="364"/>
        <end position="388"/>
    </location>
</feature>
<reference evidence="2 3" key="1">
    <citation type="submission" date="2020-12" db="EMBL/GenBank/DDBJ databases">
        <title>Metabolic potential, ecology and presence of endohyphal bacteria is reflected in genomic diversity of Mucoromycotina.</title>
        <authorList>
            <person name="Muszewska A."/>
            <person name="Okrasinska A."/>
            <person name="Steczkiewicz K."/>
            <person name="Drgas O."/>
            <person name="Orlowska M."/>
            <person name="Perlinska-Lenart U."/>
            <person name="Aleksandrzak-Piekarczyk T."/>
            <person name="Szatraj K."/>
            <person name="Zielenkiewicz U."/>
            <person name="Pilsyk S."/>
            <person name="Malc E."/>
            <person name="Mieczkowski P."/>
            <person name="Kruszewska J.S."/>
            <person name="Biernat P."/>
            <person name="Pawlowska J."/>
        </authorList>
    </citation>
    <scope>NUCLEOTIDE SEQUENCE [LARGE SCALE GENOMIC DNA]</scope>
    <source>
        <strain evidence="2 3">CBS 142.35</strain>
    </source>
</reference>
<feature type="transmembrane region" description="Helical" evidence="1">
    <location>
        <begin position="7"/>
        <end position="28"/>
    </location>
</feature>
<gene>
    <name evidence="2" type="ORF">INT45_005877</name>
</gene>
<feature type="transmembrane region" description="Helical" evidence="1">
    <location>
        <begin position="81"/>
        <end position="99"/>
    </location>
</feature>
<accession>A0A8H7RVU9</accession>
<proteinExistence type="predicted"/>
<feature type="transmembrane region" description="Helical" evidence="1">
    <location>
        <begin position="332"/>
        <end position="352"/>
    </location>
</feature>
<sequence length="398" mass="46091">MQGETKAVVIYIIASLFFASFATIFALWPTHNWNNFYNSRPVRGEMGLGRFLIRGTRYVNGRSTPFAYAWRLVNSTHLGRASAWIGYIVHQFGQWIILAQVQQQKKLDNIRWSNDTFNSWNWKMVYLNGFMMLFKLFQTHTTYDGLAIDVSESTAQSSVIAVLVVALLLAIPRRGIAFGKPRNIRFISFKQTLNFIKKYHGYVMSFGTVYNFHYHPAEGTMSHLGGFFYQCLLLWQSTSFYHQSHRNKHWILLLETWVFIHGTLTAILQPGTNWQIFSYGFAIIFLINQIYDTRIPKRYTWILASLYTLFSVAVALGFQQNHAYYKMLFIPVAQYICLFTCIGIGMLTALIFRRLEDRSSFHYLQRIIVIMIYIGLASGVIIGFAIVLGGNLTVYNDY</sequence>
<comment type="caution">
    <text evidence="2">The sequence shown here is derived from an EMBL/GenBank/DDBJ whole genome shotgun (WGS) entry which is preliminary data.</text>
</comment>
<keyword evidence="3" id="KW-1185">Reference proteome</keyword>
<organism evidence="2 3">
    <name type="scientific">Circinella minor</name>
    <dbReference type="NCBI Taxonomy" id="1195481"/>
    <lineage>
        <taxon>Eukaryota</taxon>
        <taxon>Fungi</taxon>
        <taxon>Fungi incertae sedis</taxon>
        <taxon>Mucoromycota</taxon>
        <taxon>Mucoromycotina</taxon>
        <taxon>Mucoromycetes</taxon>
        <taxon>Mucorales</taxon>
        <taxon>Lichtheimiaceae</taxon>
        <taxon>Circinella</taxon>
    </lineage>
</organism>
<evidence type="ECO:0000313" key="3">
    <source>
        <dbReference type="Proteomes" id="UP000646827"/>
    </source>
</evidence>
<feature type="transmembrane region" description="Helical" evidence="1">
    <location>
        <begin position="157"/>
        <end position="176"/>
    </location>
</feature>
<dbReference type="OrthoDB" id="9986409at2759"/>
<dbReference type="AlphaFoldDB" id="A0A8H7RVU9"/>
<keyword evidence="1" id="KW-0472">Membrane</keyword>
<feature type="transmembrane region" description="Helical" evidence="1">
    <location>
        <begin position="298"/>
        <end position="320"/>
    </location>
</feature>
<protein>
    <submittedName>
        <fullName evidence="2">Uncharacterized protein</fullName>
    </submittedName>
</protein>
<dbReference type="EMBL" id="JAEPRB010000362">
    <property type="protein sequence ID" value="KAG2216763.1"/>
    <property type="molecule type" value="Genomic_DNA"/>
</dbReference>
<keyword evidence="1" id="KW-0812">Transmembrane</keyword>
<dbReference type="Proteomes" id="UP000646827">
    <property type="component" value="Unassembled WGS sequence"/>
</dbReference>
<name>A0A8H7RVU9_9FUNG</name>
<keyword evidence="1" id="KW-1133">Transmembrane helix</keyword>
<evidence type="ECO:0000256" key="1">
    <source>
        <dbReference type="SAM" id="Phobius"/>
    </source>
</evidence>
<evidence type="ECO:0000313" key="2">
    <source>
        <dbReference type="EMBL" id="KAG2216763.1"/>
    </source>
</evidence>
<feature type="transmembrane region" description="Helical" evidence="1">
    <location>
        <begin position="120"/>
        <end position="137"/>
    </location>
</feature>